<evidence type="ECO:0000256" key="1">
    <source>
        <dbReference type="ARBA" id="ARBA00023125"/>
    </source>
</evidence>
<name>A0A1W6BA93_9GAMM</name>
<feature type="domain" description="HTH tetR-type" evidence="3">
    <location>
        <begin position="1"/>
        <end position="61"/>
    </location>
</feature>
<organism evidence="4 5">
    <name type="scientific">Pantoea alhagi</name>
    <dbReference type="NCBI Taxonomy" id="1891675"/>
    <lineage>
        <taxon>Bacteria</taxon>
        <taxon>Pseudomonadati</taxon>
        <taxon>Pseudomonadota</taxon>
        <taxon>Gammaproteobacteria</taxon>
        <taxon>Enterobacterales</taxon>
        <taxon>Erwiniaceae</taxon>
        <taxon>Pantoea</taxon>
    </lineage>
</organism>
<dbReference type="Proteomes" id="UP000192900">
    <property type="component" value="Chromosome"/>
</dbReference>
<dbReference type="Gene3D" id="1.10.357.10">
    <property type="entry name" value="Tetracycline Repressor, domain 2"/>
    <property type="match status" value="1"/>
</dbReference>
<evidence type="ECO:0000313" key="4">
    <source>
        <dbReference type="EMBL" id="ARJ43943.1"/>
    </source>
</evidence>
<dbReference type="STRING" id="1891675.B1H58_19070"/>
<dbReference type="AlphaFoldDB" id="A0A1W6BA93"/>
<dbReference type="PANTHER" id="PTHR30055:SF200">
    <property type="entry name" value="HTH-TYPE TRANSCRIPTIONAL REPRESSOR BDCR"/>
    <property type="match status" value="1"/>
</dbReference>
<sequence>MNKRNEIIVGAARIFEAEGFRGVGVDRVIAPVGVSTRTLYKHFGTRDGLVIAVLEARHRAFMARLAEETANADPIGSLFDTLQCWLEQHGARGCMLLRARSEYSEASPEIVSLVGQQKGEFRDEIAKRVRRVLGYDDAHLSAQIWILFEGATAAASVASHALTNDARDAALLLVDIARARNG</sequence>
<dbReference type="RefSeq" id="WP_085071991.1">
    <property type="nucleotide sequence ID" value="NZ_CP019706.1"/>
</dbReference>
<keyword evidence="1 2" id="KW-0238">DNA-binding</keyword>
<dbReference type="EMBL" id="CP019706">
    <property type="protein sequence ID" value="ARJ43943.1"/>
    <property type="molecule type" value="Genomic_DNA"/>
</dbReference>
<dbReference type="Pfam" id="PF00440">
    <property type="entry name" value="TetR_N"/>
    <property type="match status" value="1"/>
</dbReference>
<reference evidence="4 5" key="1">
    <citation type="submission" date="2017-02" db="EMBL/GenBank/DDBJ databases">
        <title>Complete genome sequence of the drought resistance-promoting endophyte Pantoea alhagi LTYR-11Z.</title>
        <authorList>
            <person name="Zhang L."/>
        </authorList>
    </citation>
    <scope>NUCLEOTIDE SEQUENCE [LARGE SCALE GENOMIC DNA]</scope>
    <source>
        <strain evidence="4 5">LTYR-11Z</strain>
    </source>
</reference>
<dbReference type="PROSITE" id="PS50977">
    <property type="entry name" value="HTH_TETR_2"/>
    <property type="match status" value="1"/>
</dbReference>
<protein>
    <submittedName>
        <fullName evidence="4">TetR family transcriptional regulator</fullName>
    </submittedName>
</protein>
<gene>
    <name evidence="4" type="ORF">B1H58_19070</name>
</gene>
<keyword evidence="5" id="KW-1185">Reference proteome</keyword>
<dbReference type="PANTHER" id="PTHR30055">
    <property type="entry name" value="HTH-TYPE TRANSCRIPTIONAL REGULATOR RUTR"/>
    <property type="match status" value="1"/>
</dbReference>
<dbReference type="PRINTS" id="PR00455">
    <property type="entry name" value="HTHTETR"/>
</dbReference>
<dbReference type="InterPro" id="IPR009057">
    <property type="entry name" value="Homeodomain-like_sf"/>
</dbReference>
<dbReference type="InterPro" id="IPR036271">
    <property type="entry name" value="Tet_transcr_reg_TetR-rel_C_sf"/>
</dbReference>
<dbReference type="SUPFAM" id="SSF46689">
    <property type="entry name" value="Homeodomain-like"/>
    <property type="match status" value="1"/>
</dbReference>
<dbReference type="GO" id="GO:0003700">
    <property type="term" value="F:DNA-binding transcription factor activity"/>
    <property type="evidence" value="ECO:0007669"/>
    <property type="project" value="TreeGrafter"/>
</dbReference>
<evidence type="ECO:0000256" key="2">
    <source>
        <dbReference type="PROSITE-ProRule" id="PRU00335"/>
    </source>
</evidence>
<proteinExistence type="predicted"/>
<dbReference type="SUPFAM" id="SSF48498">
    <property type="entry name" value="Tetracyclin repressor-like, C-terminal domain"/>
    <property type="match status" value="1"/>
</dbReference>
<dbReference type="OrthoDB" id="116240at2"/>
<dbReference type="KEGG" id="palh:B1H58_19070"/>
<evidence type="ECO:0000313" key="5">
    <source>
        <dbReference type="Proteomes" id="UP000192900"/>
    </source>
</evidence>
<dbReference type="GO" id="GO:0000976">
    <property type="term" value="F:transcription cis-regulatory region binding"/>
    <property type="evidence" value="ECO:0007669"/>
    <property type="project" value="TreeGrafter"/>
</dbReference>
<dbReference type="InterPro" id="IPR001647">
    <property type="entry name" value="HTH_TetR"/>
</dbReference>
<evidence type="ECO:0000259" key="3">
    <source>
        <dbReference type="PROSITE" id="PS50977"/>
    </source>
</evidence>
<dbReference type="InterPro" id="IPR050109">
    <property type="entry name" value="HTH-type_TetR-like_transc_reg"/>
</dbReference>
<accession>A0A1W6BA93</accession>
<feature type="DNA-binding region" description="H-T-H motif" evidence="2">
    <location>
        <begin position="24"/>
        <end position="43"/>
    </location>
</feature>